<feature type="compositionally biased region" description="Basic and acidic residues" evidence="1">
    <location>
        <begin position="328"/>
        <end position="348"/>
    </location>
</feature>
<proteinExistence type="predicted"/>
<feature type="compositionally biased region" description="Basic and acidic residues" evidence="1">
    <location>
        <begin position="42"/>
        <end position="63"/>
    </location>
</feature>
<comment type="caution">
    <text evidence="2">The sequence shown here is derived from an EMBL/GenBank/DDBJ whole genome shotgun (WGS) entry which is preliminary data.</text>
</comment>
<evidence type="ECO:0000313" key="3">
    <source>
        <dbReference type="Proteomes" id="UP001497497"/>
    </source>
</evidence>
<feature type="region of interest" description="Disordered" evidence="1">
    <location>
        <begin position="362"/>
        <end position="384"/>
    </location>
</feature>
<dbReference type="AlphaFoldDB" id="A0AAV2HC80"/>
<protein>
    <recommendedName>
        <fullName evidence="4">BZIP domain-containing protein</fullName>
    </recommendedName>
</protein>
<organism evidence="2 3">
    <name type="scientific">Lymnaea stagnalis</name>
    <name type="common">Great pond snail</name>
    <name type="synonym">Helix stagnalis</name>
    <dbReference type="NCBI Taxonomy" id="6523"/>
    <lineage>
        <taxon>Eukaryota</taxon>
        <taxon>Metazoa</taxon>
        <taxon>Spiralia</taxon>
        <taxon>Lophotrochozoa</taxon>
        <taxon>Mollusca</taxon>
        <taxon>Gastropoda</taxon>
        <taxon>Heterobranchia</taxon>
        <taxon>Euthyneura</taxon>
        <taxon>Panpulmonata</taxon>
        <taxon>Hygrophila</taxon>
        <taxon>Lymnaeoidea</taxon>
        <taxon>Lymnaeidae</taxon>
        <taxon>Lymnaea</taxon>
    </lineage>
</organism>
<dbReference type="CDD" id="cd14686">
    <property type="entry name" value="bZIP"/>
    <property type="match status" value="1"/>
</dbReference>
<name>A0AAV2HC80_LYMST</name>
<reference evidence="2 3" key="1">
    <citation type="submission" date="2024-04" db="EMBL/GenBank/DDBJ databases">
        <authorList>
            <consortium name="Genoscope - CEA"/>
            <person name="William W."/>
        </authorList>
    </citation>
    <scope>NUCLEOTIDE SEQUENCE [LARGE SCALE GENOMIC DNA]</scope>
</reference>
<feature type="region of interest" description="Disordered" evidence="1">
    <location>
        <begin position="157"/>
        <end position="177"/>
    </location>
</feature>
<accession>A0AAV2HC80</accession>
<dbReference type="Gene3D" id="1.20.5.170">
    <property type="match status" value="1"/>
</dbReference>
<feature type="region of interest" description="Disordered" evidence="1">
    <location>
        <begin position="119"/>
        <end position="143"/>
    </location>
</feature>
<dbReference type="EMBL" id="CAXITT010000054">
    <property type="protein sequence ID" value="CAL1529721.1"/>
    <property type="molecule type" value="Genomic_DNA"/>
</dbReference>
<keyword evidence="3" id="KW-1185">Reference proteome</keyword>
<gene>
    <name evidence="2" type="ORF">GSLYS_00003876001</name>
</gene>
<evidence type="ECO:0000256" key="1">
    <source>
        <dbReference type="SAM" id="MobiDB-lite"/>
    </source>
</evidence>
<evidence type="ECO:0008006" key="4">
    <source>
        <dbReference type="Google" id="ProtNLM"/>
    </source>
</evidence>
<feature type="region of interest" description="Disordered" evidence="1">
    <location>
        <begin position="318"/>
        <end position="348"/>
    </location>
</feature>
<evidence type="ECO:0000313" key="2">
    <source>
        <dbReference type="EMBL" id="CAL1529721.1"/>
    </source>
</evidence>
<feature type="region of interest" description="Disordered" evidence="1">
    <location>
        <begin position="41"/>
        <end position="64"/>
    </location>
</feature>
<sequence>MEISFDDVFGWDSYNTGCDTNEDALIDAVMDDDFGRHYAVKRSREDAGGGNRRDEKSSLELDSGHGSLASDLFMGSVGKDLPGTNQSGLLLLNRMTGQPIRSPLTQGIQIPTMPSRSFSQAYHTATGPHEPSVDQIPNLMSPTNSSLKRLFQEHPMSHLKRGKRDDADVPTSPTKPRVITATSLPKQDACGQMFIQNHTFTGFAGQGRAARPVAGQNRGNSCVTVSQSGNVRQGIPQEVTFARAINSAQVQGQHVAAKIEVQDDGQGGNGVLGTMQQNYVTSATEIPIKSEYRQQTTKCSPEVNQSLQVHLKLQNGGSVSEGLVQQDTKVKRENYDQPVKPRESVSNEKALKPVEGCLQLSEEEEKKRRQQVKNRQYAKESRERKNKRLEMLEKENKEKDVEIEILRKILTNLYTKCKDSELSWRFQTIDWFVKQASRGQGHFSLECLLPADDDMLRELGNSHFGVVIPTPRRPDDVMCVAGDQVRKCDAPIGQEGTTEKTVVQRSVSNDVNMSDQESCVRNVPTFLAQDAMANRHRDAETSHFSSNLFTSEPSTGNHSALHGVMTSDMNHGRAPISGSMRHTAHNDVTDCLSNGSVVGLFGSNIAVSLTTRQESRNFDAVSPWCTQFQDNRDNQGQQTLDRSSSCLQTQELDVLESDFEEQLPSEVFNLSSMDIELIVSAATVCTP</sequence>
<dbReference type="Proteomes" id="UP001497497">
    <property type="component" value="Unassembled WGS sequence"/>
</dbReference>
<feature type="compositionally biased region" description="Polar residues" evidence="1">
    <location>
        <begin position="318"/>
        <end position="327"/>
    </location>
</feature>